<evidence type="ECO:0000313" key="1">
    <source>
        <dbReference type="EMBL" id="RXK11719.1"/>
    </source>
</evidence>
<gene>
    <name evidence="1" type="ORF">CP965_13200</name>
</gene>
<protein>
    <submittedName>
        <fullName evidence="1">Uncharacterized protein</fullName>
    </submittedName>
</protein>
<dbReference type="Proteomes" id="UP000289718">
    <property type="component" value="Unassembled WGS sequence"/>
</dbReference>
<name>A0A4Q1AW88_9BACT</name>
<keyword evidence="2" id="KW-1185">Reference proteome</keyword>
<dbReference type="EMBL" id="NXIE01000006">
    <property type="protein sequence ID" value="RXK11719.1"/>
    <property type="molecule type" value="Genomic_DNA"/>
</dbReference>
<dbReference type="AlphaFoldDB" id="A0A4Q1AW88"/>
<accession>A0A4Q1AW88</accession>
<proteinExistence type="predicted"/>
<dbReference type="RefSeq" id="WP_129062581.1">
    <property type="nucleotide sequence ID" value="NZ_NXIE01000006.1"/>
</dbReference>
<reference evidence="1 2" key="1">
    <citation type="submission" date="2017-09" db="EMBL/GenBank/DDBJ databases">
        <title>Genomics of the genus Arcobacter.</title>
        <authorList>
            <person name="Perez-Cataluna A."/>
            <person name="Figueras M.J."/>
            <person name="Salas-Masso N."/>
        </authorList>
    </citation>
    <scope>NUCLEOTIDE SEQUENCE [LARGE SCALE GENOMIC DNA]</scope>
    <source>
        <strain evidence="1 2">F156-34</strain>
    </source>
</reference>
<comment type="caution">
    <text evidence="1">The sequence shown here is derived from an EMBL/GenBank/DDBJ whole genome shotgun (WGS) entry which is preliminary data.</text>
</comment>
<evidence type="ECO:0000313" key="2">
    <source>
        <dbReference type="Proteomes" id="UP000289718"/>
    </source>
</evidence>
<sequence length="252" mass="30695">MKKIGFEWQEENLPSFDKFNNNTNKRLMFLKLFNENQKCNNKFTKNDFYYCKNFNLFELFLKKIFFNLQCSYVYSKAVKIDIQKTLLIKDFFLKLQEKNDLKFNKYSIFIESKNSFDISIYFIKTLLDNKFSLYLDAEKTFQNFVSNKIMKQQFDREVKIYDDSIDLIYKERTLQTKIFTFWEFINSNRLDINSHIKKAINCINNTEFKQVYLVYPKSDNFNKHIKVQCSDMIIDDEYEIKLIPYSLRSILR</sequence>
<organism evidence="1 2">
    <name type="scientific">Halarcobacter mediterraneus</name>
    <dbReference type="NCBI Taxonomy" id="2023153"/>
    <lineage>
        <taxon>Bacteria</taxon>
        <taxon>Pseudomonadati</taxon>
        <taxon>Campylobacterota</taxon>
        <taxon>Epsilonproteobacteria</taxon>
        <taxon>Campylobacterales</taxon>
        <taxon>Arcobacteraceae</taxon>
        <taxon>Halarcobacter</taxon>
    </lineage>
</organism>
<dbReference type="OrthoDB" id="5339562at2"/>